<sequence length="169" mass="19349">MTMLFIVTAVVLLLAGIAFVIKELLGVPTAVDLSPYLKKKYLFDTTSEFNLYKLLLELYGDRYHIFPQINYSHVVDVKKMDWREERRYRSRIDRKSADFVLCDKERVVPQLIIELDGGVHNFASKQKRDEFINDITKIVGLPILHLKTSEIGKDSVKTAVDDALKSAAS</sequence>
<dbReference type="Pfam" id="PF10881">
    <property type="entry name" value="DUF2726"/>
    <property type="match status" value="1"/>
</dbReference>
<dbReference type="STRING" id="1797245.A2949_03070"/>
<organism evidence="2 3">
    <name type="scientific">Candidatus Adlerbacteria bacterium RIFCSPLOWO2_01_FULL_54_21b</name>
    <dbReference type="NCBI Taxonomy" id="1797245"/>
    <lineage>
        <taxon>Bacteria</taxon>
        <taxon>Candidatus Adleribacteriota</taxon>
    </lineage>
</organism>
<gene>
    <name evidence="2" type="ORF">A2949_03070</name>
</gene>
<dbReference type="EMBL" id="MEWZ01000027">
    <property type="protein sequence ID" value="OGC86267.1"/>
    <property type="molecule type" value="Genomic_DNA"/>
</dbReference>
<evidence type="ECO:0000313" key="2">
    <source>
        <dbReference type="EMBL" id="OGC86267.1"/>
    </source>
</evidence>
<feature type="domain" description="DUF2726" evidence="1">
    <location>
        <begin position="45"/>
        <end position="160"/>
    </location>
</feature>
<dbReference type="InterPro" id="IPR024402">
    <property type="entry name" value="DUF2726"/>
</dbReference>
<evidence type="ECO:0000313" key="3">
    <source>
        <dbReference type="Proteomes" id="UP000178585"/>
    </source>
</evidence>
<reference evidence="2 3" key="1">
    <citation type="journal article" date="2016" name="Nat. Commun.">
        <title>Thousands of microbial genomes shed light on interconnected biogeochemical processes in an aquifer system.</title>
        <authorList>
            <person name="Anantharaman K."/>
            <person name="Brown C.T."/>
            <person name="Hug L.A."/>
            <person name="Sharon I."/>
            <person name="Castelle C.J."/>
            <person name="Probst A.J."/>
            <person name="Thomas B.C."/>
            <person name="Singh A."/>
            <person name="Wilkins M.J."/>
            <person name="Karaoz U."/>
            <person name="Brodie E.L."/>
            <person name="Williams K.H."/>
            <person name="Hubbard S.S."/>
            <person name="Banfield J.F."/>
        </authorList>
    </citation>
    <scope>NUCLEOTIDE SEQUENCE [LARGE SCALE GENOMIC DNA]</scope>
</reference>
<dbReference type="Gene3D" id="3.40.960.10">
    <property type="entry name" value="VSR Endonuclease"/>
    <property type="match status" value="1"/>
</dbReference>
<proteinExistence type="predicted"/>
<comment type="caution">
    <text evidence="2">The sequence shown here is derived from an EMBL/GenBank/DDBJ whole genome shotgun (WGS) entry which is preliminary data.</text>
</comment>
<protein>
    <recommendedName>
        <fullName evidence="1">DUF2726 domain-containing protein</fullName>
    </recommendedName>
</protein>
<name>A0A1F4XX06_9BACT</name>
<accession>A0A1F4XX06</accession>
<dbReference type="AlphaFoldDB" id="A0A1F4XX06"/>
<dbReference type="Proteomes" id="UP000178585">
    <property type="component" value="Unassembled WGS sequence"/>
</dbReference>
<evidence type="ECO:0000259" key="1">
    <source>
        <dbReference type="Pfam" id="PF10881"/>
    </source>
</evidence>